<reference evidence="1 2" key="1">
    <citation type="journal article" date="2021" name="Nat. Commun.">
        <title>Reductive evolution and unique predatory mode in the CPR bacterium Vampirococcus lugosii.</title>
        <authorList>
            <person name="Moreira D."/>
            <person name="Zivanovic Y."/>
            <person name="Lopez-Archilla A.I."/>
            <person name="Iniesto M."/>
            <person name="Lopez-Garcia P."/>
        </authorList>
    </citation>
    <scope>NUCLEOTIDE SEQUENCE [LARGE SCALE GENOMIC DNA]</scope>
    <source>
        <strain evidence="1">Chiprana</strain>
    </source>
</reference>
<dbReference type="EMBL" id="JAEDAM010000097">
    <property type="protein sequence ID" value="MBS8122450.1"/>
    <property type="molecule type" value="Genomic_DNA"/>
</dbReference>
<sequence length="84" mass="10083">MKKIFILLLIIIPSFSFASYEYINKEISNKKVNLIYDQILYRNELNPGFAESLIPKIENIKQIVKDNPEYYYVFDSIYKFIYSL</sequence>
<accession>A0ABS5QML3</accession>
<comment type="caution">
    <text evidence="1">The sequence shown here is derived from an EMBL/GenBank/DDBJ whole genome shotgun (WGS) entry which is preliminary data.</text>
</comment>
<gene>
    <name evidence="1" type="ORF">VAMP_6856n279</name>
</gene>
<organism evidence="1 2">
    <name type="scientific">Candidatus Vampirococcus lugosii</name>
    <dbReference type="NCBI Taxonomy" id="2789015"/>
    <lineage>
        <taxon>Bacteria</taxon>
        <taxon>Candidatus Absconditibacteriota</taxon>
        <taxon>Vampirococcus</taxon>
    </lineage>
</organism>
<proteinExistence type="predicted"/>
<dbReference type="RefSeq" id="WP_213349878.1">
    <property type="nucleotide sequence ID" value="NZ_JAEDAM010000097.1"/>
</dbReference>
<dbReference type="Proteomes" id="UP000680365">
    <property type="component" value="Unassembled WGS sequence"/>
</dbReference>
<evidence type="ECO:0000313" key="2">
    <source>
        <dbReference type="Proteomes" id="UP000680365"/>
    </source>
</evidence>
<name>A0ABS5QML3_9BACT</name>
<keyword evidence="2" id="KW-1185">Reference proteome</keyword>
<protein>
    <submittedName>
        <fullName evidence="1">Uncharacterized protein</fullName>
    </submittedName>
</protein>
<evidence type="ECO:0000313" key="1">
    <source>
        <dbReference type="EMBL" id="MBS8122450.1"/>
    </source>
</evidence>